<dbReference type="SUPFAM" id="SSF52980">
    <property type="entry name" value="Restriction endonuclease-like"/>
    <property type="match status" value="1"/>
</dbReference>
<dbReference type="InterPro" id="IPR038726">
    <property type="entry name" value="PDDEXK_AddAB-type"/>
</dbReference>
<reference evidence="2" key="1">
    <citation type="submission" date="2020-05" db="EMBL/GenBank/DDBJ databases">
        <authorList>
            <person name="Chiriac C."/>
            <person name="Salcher M."/>
            <person name="Ghai R."/>
            <person name="Kavagutti S V."/>
        </authorList>
    </citation>
    <scope>NUCLEOTIDE SEQUENCE</scope>
</reference>
<accession>A0A6J5RXV3</accession>
<dbReference type="EMBL" id="LR797252">
    <property type="protein sequence ID" value="CAB4197055.1"/>
    <property type="molecule type" value="Genomic_DNA"/>
</dbReference>
<keyword evidence="2" id="KW-0378">Hydrolase</keyword>
<name>A0A6J5RXV3_9CAUD</name>
<feature type="domain" description="PD-(D/E)XK endonuclease-like" evidence="1">
    <location>
        <begin position="6"/>
        <end position="245"/>
    </location>
</feature>
<dbReference type="Gene3D" id="3.90.320.10">
    <property type="match status" value="1"/>
</dbReference>
<gene>
    <name evidence="2" type="ORF">UFOVP1290_575</name>
</gene>
<dbReference type="GO" id="GO:0004527">
    <property type="term" value="F:exonuclease activity"/>
    <property type="evidence" value="ECO:0007669"/>
    <property type="project" value="UniProtKB-KW"/>
</dbReference>
<keyword evidence="2" id="KW-0269">Exonuclease</keyword>
<evidence type="ECO:0000259" key="1">
    <source>
        <dbReference type="Pfam" id="PF12705"/>
    </source>
</evidence>
<sequence>MTEELRLSVSKTKTFLDCKAKYKYVYIDKLPRKEWSYHILGKFCHKVLEDFHNAYVMHDSKLPFNVEMGNAYKSAIKEFGSSMNTEMKKECWDLVDKYLRIIVNNKKNNTLPNVIACEKNFNFELEENLILNGMIDRIQIDADNVLHVADYKTTKNKKYLKNDFFQLLTYAYALLLEDPNLTKIRASYILLRHDFEYITTEFNQDDIIKIKDKYISYAKQIRDEKEFTPNPTILCRYCDHASICPEGKKMLDPSQIYGEVGW</sequence>
<organism evidence="2">
    <name type="scientific">uncultured Caudovirales phage</name>
    <dbReference type="NCBI Taxonomy" id="2100421"/>
    <lineage>
        <taxon>Viruses</taxon>
        <taxon>Duplodnaviria</taxon>
        <taxon>Heunggongvirae</taxon>
        <taxon>Uroviricota</taxon>
        <taxon>Caudoviricetes</taxon>
        <taxon>Peduoviridae</taxon>
        <taxon>Maltschvirus</taxon>
        <taxon>Maltschvirus maltsch</taxon>
    </lineage>
</organism>
<protein>
    <submittedName>
        <fullName evidence="2">COG2887 RecB family exonuclease</fullName>
    </submittedName>
</protein>
<dbReference type="InterPro" id="IPR011604">
    <property type="entry name" value="PDDEXK-like_dom_sf"/>
</dbReference>
<proteinExistence type="predicted"/>
<dbReference type="Pfam" id="PF12705">
    <property type="entry name" value="PDDEXK_1"/>
    <property type="match status" value="1"/>
</dbReference>
<dbReference type="InterPro" id="IPR011335">
    <property type="entry name" value="Restrct_endonuc-II-like"/>
</dbReference>
<evidence type="ECO:0000313" key="2">
    <source>
        <dbReference type="EMBL" id="CAB4197055.1"/>
    </source>
</evidence>
<keyword evidence="2" id="KW-0540">Nuclease</keyword>